<dbReference type="AlphaFoldDB" id="A0A3N4J0A9"/>
<protein>
    <recommendedName>
        <fullName evidence="1">DDE-1 domain-containing protein</fullName>
    </recommendedName>
</protein>
<evidence type="ECO:0000313" key="2">
    <source>
        <dbReference type="EMBL" id="RPA91699.1"/>
    </source>
</evidence>
<dbReference type="InterPro" id="IPR004875">
    <property type="entry name" value="DDE_SF_endonuclease_dom"/>
</dbReference>
<keyword evidence="3" id="KW-1185">Reference proteome</keyword>
<gene>
    <name evidence="2" type="ORF">L873DRAFT_1611836</name>
</gene>
<proteinExistence type="predicted"/>
<name>A0A3N4J0A9_9PEZI</name>
<evidence type="ECO:0000313" key="3">
    <source>
        <dbReference type="Proteomes" id="UP000276215"/>
    </source>
</evidence>
<dbReference type="GO" id="GO:0003676">
    <property type="term" value="F:nucleic acid binding"/>
    <property type="evidence" value="ECO:0007669"/>
    <property type="project" value="InterPro"/>
</dbReference>
<organism evidence="2 3">
    <name type="scientific">Choiromyces venosus 120613-1</name>
    <dbReference type="NCBI Taxonomy" id="1336337"/>
    <lineage>
        <taxon>Eukaryota</taxon>
        <taxon>Fungi</taxon>
        <taxon>Dikarya</taxon>
        <taxon>Ascomycota</taxon>
        <taxon>Pezizomycotina</taxon>
        <taxon>Pezizomycetes</taxon>
        <taxon>Pezizales</taxon>
        <taxon>Tuberaceae</taxon>
        <taxon>Choiromyces</taxon>
    </lineage>
</organism>
<reference evidence="2 3" key="1">
    <citation type="journal article" date="2018" name="Nat. Ecol. Evol.">
        <title>Pezizomycetes genomes reveal the molecular basis of ectomycorrhizal truffle lifestyle.</title>
        <authorList>
            <person name="Murat C."/>
            <person name="Payen T."/>
            <person name="Noel B."/>
            <person name="Kuo A."/>
            <person name="Morin E."/>
            <person name="Chen J."/>
            <person name="Kohler A."/>
            <person name="Krizsan K."/>
            <person name="Balestrini R."/>
            <person name="Da Silva C."/>
            <person name="Montanini B."/>
            <person name="Hainaut M."/>
            <person name="Levati E."/>
            <person name="Barry K.W."/>
            <person name="Belfiori B."/>
            <person name="Cichocki N."/>
            <person name="Clum A."/>
            <person name="Dockter R.B."/>
            <person name="Fauchery L."/>
            <person name="Guy J."/>
            <person name="Iotti M."/>
            <person name="Le Tacon F."/>
            <person name="Lindquist E.A."/>
            <person name="Lipzen A."/>
            <person name="Malagnac F."/>
            <person name="Mello A."/>
            <person name="Molinier V."/>
            <person name="Miyauchi S."/>
            <person name="Poulain J."/>
            <person name="Riccioni C."/>
            <person name="Rubini A."/>
            <person name="Sitrit Y."/>
            <person name="Splivallo R."/>
            <person name="Traeger S."/>
            <person name="Wang M."/>
            <person name="Zifcakova L."/>
            <person name="Wipf D."/>
            <person name="Zambonelli A."/>
            <person name="Paolocci F."/>
            <person name="Nowrousian M."/>
            <person name="Ottonello S."/>
            <person name="Baldrian P."/>
            <person name="Spatafora J.W."/>
            <person name="Henrissat B."/>
            <person name="Nagy L.G."/>
            <person name="Aury J.M."/>
            <person name="Wincker P."/>
            <person name="Grigoriev I.V."/>
            <person name="Bonfante P."/>
            <person name="Martin F.M."/>
        </authorList>
    </citation>
    <scope>NUCLEOTIDE SEQUENCE [LARGE SCALE GENOMIC DNA]</scope>
    <source>
        <strain evidence="2 3">120613-1</strain>
    </source>
</reference>
<evidence type="ECO:0000259" key="1">
    <source>
        <dbReference type="Pfam" id="PF03184"/>
    </source>
</evidence>
<dbReference type="Pfam" id="PF03184">
    <property type="entry name" value="DDE_1"/>
    <property type="match status" value="1"/>
</dbReference>
<feature type="non-terminal residue" evidence="2">
    <location>
        <position position="107"/>
    </location>
</feature>
<dbReference type="Proteomes" id="UP000276215">
    <property type="component" value="Unassembled WGS sequence"/>
</dbReference>
<dbReference type="STRING" id="1336337.A0A3N4J0A9"/>
<feature type="non-terminal residue" evidence="2">
    <location>
        <position position="1"/>
    </location>
</feature>
<sequence>RLLLFDGHSSHVNAAFLEFCVSHKIIPYCLSLQTTHQLQPLDVSVFGPYKHQYQKELTWRSERHEYSISIVNFYKILMIDHHASFTIANIQIGFWNTRLCSVNRSIV</sequence>
<accession>A0A3N4J0A9</accession>
<dbReference type="OrthoDB" id="5425161at2759"/>
<feature type="domain" description="DDE-1" evidence="1">
    <location>
        <begin position="2"/>
        <end position="58"/>
    </location>
</feature>
<dbReference type="EMBL" id="ML120489">
    <property type="protein sequence ID" value="RPA91699.1"/>
    <property type="molecule type" value="Genomic_DNA"/>
</dbReference>